<dbReference type="RefSeq" id="WP_200232669.1">
    <property type="nucleotide sequence ID" value="NZ_JAENGP010000001.1"/>
</dbReference>
<dbReference type="InterPro" id="IPR042100">
    <property type="entry name" value="Bug_dom1"/>
</dbReference>
<gene>
    <name evidence="3" type="ORF">JHL22_00385</name>
</gene>
<reference evidence="3 4" key="1">
    <citation type="submission" date="2020-12" db="EMBL/GenBank/DDBJ databases">
        <authorList>
            <person name="Lu T."/>
            <person name="Wang Q."/>
            <person name="Han X."/>
        </authorList>
    </citation>
    <scope>NUCLEOTIDE SEQUENCE [LARGE SCALE GENOMIC DNA]</scope>
    <source>
        <strain evidence="3 4">WQ 585</strain>
    </source>
</reference>
<dbReference type="PANTHER" id="PTHR42928">
    <property type="entry name" value="TRICARBOXYLATE-BINDING PROTEIN"/>
    <property type="match status" value="1"/>
</dbReference>
<dbReference type="CDD" id="cd13578">
    <property type="entry name" value="PBP2_Bug27"/>
    <property type="match status" value="1"/>
</dbReference>
<comment type="caution">
    <text evidence="3">The sequence shown here is derived from an EMBL/GenBank/DDBJ whole genome shotgun (WGS) entry which is preliminary data.</text>
</comment>
<dbReference type="PANTHER" id="PTHR42928:SF5">
    <property type="entry name" value="BLR1237 PROTEIN"/>
    <property type="match status" value="1"/>
</dbReference>
<dbReference type="Pfam" id="PF03401">
    <property type="entry name" value="TctC"/>
    <property type="match status" value="1"/>
</dbReference>
<evidence type="ECO:0000256" key="1">
    <source>
        <dbReference type="ARBA" id="ARBA00006987"/>
    </source>
</evidence>
<organism evidence="3 4">
    <name type="scientific">Advenella mandrilli</name>
    <dbReference type="NCBI Taxonomy" id="2800330"/>
    <lineage>
        <taxon>Bacteria</taxon>
        <taxon>Pseudomonadati</taxon>
        <taxon>Pseudomonadota</taxon>
        <taxon>Betaproteobacteria</taxon>
        <taxon>Burkholderiales</taxon>
        <taxon>Alcaligenaceae</taxon>
    </lineage>
</organism>
<dbReference type="PIRSF" id="PIRSF017082">
    <property type="entry name" value="YflP"/>
    <property type="match status" value="1"/>
</dbReference>
<proteinExistence type="inferred from homology"/>
<dbReference type="Proteomes" id="UP000635316">
    <property type="component" value="Unassembled WGS sequence"/>
</dbReference>
<sequence length="332" mass="35259">MSGLFIQRRQTMKMLAAAILSCVPFTASWADAGTWPEQAVNFVVPFPPGGPVDTAARIATAPLAEQWKRPVVIDNKAGAGGIVGARYSAKAKPDGYNYFFTAIHHAILPSLNDNLGYDAQKDFEPVGGVGRFPIILVAHPSLNITSVQELIELAKEKPNTIAYSSSGTGGGTHLAGELFASLADVKLQHIPYKGSAPAVQDLVGGQVQLMFADATSALPFIKSGKVIPLGVGNTERSVLAPEIPTIAESGVPDYEAYSWSGLFAPKGTPADVIKKMNADLNASLNIPETVEKMNGSGSEPMPMSPEAFGQFLDVEIKKWRDTIQKANIKVQG</sequence>
<evidence type="ECO:0000256" key="2">
    <source>
        <dbReference type="SAM" id="SignalP"/>
    </source>
</evidence>
<accession>A0ABS1EAV6</accession>
<name>A0ABS1EAV6_9BURK</name>
<dbReference type="Gene3D" id="3.40.190.150">
    <property type="entry name" value="Bordetella uptake gene, domain 1"/>
    <property type="match status" value="1"/>
</dbReference>
<keyword evidence="2" id="KW-0732">Signal</keyword>
<protein>
    <submittedName>
        <fullName evidence="3">Tripartite tricarboxylate transporter substrate binding protein</fullName>
    </submittedName>
</protein>
<comment type="similarity">
    <text evidence="1">Belongs to the UPF0065 (bug) family.</text>
</comment>
<keyword evidence="4" id="KW-1185">Reference proteome</keyword>
<feature type="signal peptide" evidence="2">
    <location>
        <begin position="1"/>
        <end position="32"/>
    </location>
</feature>
<dbReference type="EMBL" id="JAENGP010000001">
    <property type="protein sequence ID" value="MBK1779669.1"/>
    <property type="molecule type" value="Genomic_DNA"/>
</dbReference>
<dbReference type="Gene3D" id="3.40.190.10">
    <property type="entry name" value="Periplasmic binding protein-like II"/>
    <property type="match status" value="1"/>
</dbReference>
<evidence type="ECO:0000313" key="3">
    <source>
        <dbReference type="EMBL" id="MBK1779669.1"/>
    </source>
</evidence>
<evidence type="ECO:0000313" key="4">
    <source>
        <dbReference type="Proteomes" id="UP000635316"/>
    </source>
</evidence>
<dbReference type="SUPFAM" id="SSF53850">
    <property type="entry name" value="Periplasmic binding protein-like II"/>
    <property type="match status" value="1"/>
</dbReference>
<feature type="chain" id="PRO_5046187872" evidence="2">
    <location>
        <begin position="33"/>
        <end position="332"/>
    </location>
</feature>
<dbReference type="InterPro" id="IPR005064">
    <property type="entry name" value="BUG"/>
</dbReference>